<protein>
    <submittedName>
        <fullName evidence="1">Uncharacterized protein</fullName>
    </submittedName>
</protein>
<name>A0A392UCK2_9FABA</name>
<accession>A0A392UCK2</accession>
<dbReference type="AlphaFoldDB" id="A0A392UCK2"/>
<comment type="caution">
    <text evidence="1">The sequence shown here is derived from an EMBL/GenBank/DDBJ whole genome shotgun (WGS) entry which is preliminary data.</text>
</comment>
<organism evidence="1 2">
    <name type="scientific">Trifolium medium</name>
    <dbReference type="NCBI Taxonomy" id="97028"/>
    <lineage>
        <taxon>Eukaryota</taxon>
        <taxon>Viridiplantae</taxon>
        <taxon>Streptophyta</taxon>
        <taxon>Embryophyta</taxon>
        <taxon>Tracheophyta</taxon>
        <taxon>Spermatophyta</taxon>
        <taxon>Magnoliopsida</taxon>
        <taxon>eudicotyledons</taxon>
        <taxon>Gunneridae</taxon>
        <taxon>Pentapetalae</taxon>
        <taxon>rosids</taxon>
        <taxon>fabids</taxon>
        <taxon>Fabales</taxon>
        <taxon>Fabaceae</taxon>
        <taxon>Papilionoideae</taxon>
        <taxon>50 kb inversion clade</taxon>
        <taxon>NPAAA clade</taxon>
        <taxon>Hologalegina</taxon>
        <taxon>IRL clade</taxon>
        <taxon>Trifolieae</taxon>
        <taxon>Trifolium</taxon>
    </lineage>
</organism>
<evidence type="ECO:0000313" key="2">
    <source>
        <dbReference type="Proteomes" id="UP000265520"/>
    </source>
</evidence>
<proteinExistence type="predicted"/>
<feature type="non-terminal residue" evidence="1">
    <location>
        <position position="1"/>
    </location>
</feature>
<evidence type="ECO:0000313" key="1">
    <source>
        <dbReference type="EMBL" id="MCI69455.1"/>
    </source>
</evidence>
<reference evidence="1 2" key="1">
    <citation type="journal article" date="2018" name="Front. Plant Sci.">
        <title>Red Clover (Trifolium pratense) and Zigzag Clover (T. medium) - A Picture of Genomic Similarities and Differences.</title>
        <authorList>
            <person name="Dluhosova J."/>
            <person name="Istvanek J."/>
            <person name="Nedelnik J."/>
            <person name="Repkova J."/>
        </authorList>
    </citation>
    <scope>NUCLEOTIDE SEQUENCE [LARGE SCALE GENOMIC DNA]</scope>
    <source>
        <strain evidence="2">cv. 10/8</strain>
        <tissue evidence="1">Leaf</tissue>
    </source>
</reference>
<keyword evidence="2" id="KW-1185">Reference proteome</keyword>
<sequence>VQPPPSVDCSMTVNLAINLF</sequence>
<dbReference type="EMBL" id="LXQA010756282">
    <property type="protein sequence ID" value="MCI69455.1"/>
    <property type="molecule type" value="Genomic_DNA"/>
</dbReference>
<dbReference type="Proteomes" id="UP000265520">
    <property type="component" value="Unassembled WGS sequence"/>
</dbReference>